<feature type="compositionally biased region" description="Pro residues" evidence="1">
    <location>
        <begin position="570"/>
        <end position="580"/>
    </location>
</feature>
<dbReference type="PANTHER" id="PTHR12461:SF101">
    <property type="entry name" value="TRNA WYBUTOSINE-SYNTHESIZING PROTEIN 4"/>
    <property type="match status" value="1"/>
</dbReference>
<proteinExistence type="predicted"/>
<feature type="region of interest" description="Disordered" evidence="1">
    <location>
        <begin position="552"/>
        <end position="606"/>
    </location>
</feature>
<feature type="compositionally biased region" description="Basic and acidic residues" evidence="1">
    <location>
        <begin position="311"/>
        <end position="324"/>
    </location>
</feature>
<protein>
    <submittedName>
        <fullName evidence="3">Clavaminate synthase-like protein</fullName>
    </submittedName>
</protein>
<feature type="compositionally biased region" description="Polar residues" evidence="1">
    <location>
        <begin position="297"/>
        <end position="308"/>
    </location>
</feature>
<evidence type="ECO:0000313" key="3">
    <source>
        <dbReference type="EMBL" id="KAF1997358.1"/>
    </source>
</evidence>
<reference evidence="3" key="1">
    <citation type="journal article" date="2020" name="Stud. Mycol.">
        <title>101 Dothideomycetes genomes: a test case for predicting lifestyles and emergence of pathogens.</title>
        <authorList>
            <person name="Haridas S."/>
            <person name="Albert R."/>
            <person name="Binder M."/>
            <person name="Bloem J."/>
            <person name="Labutti K."/>
            <person name="Salamov A."/>
            <person name="Andreopoulos B."/>
            <person name="Baker S."/>
            <person name="Barry K."/>
            <person name="Bills G."/>
            <person name="Bluhm B."/>
            <person name="Cannon C."/>
            <person name="Castanera R."/>
            <person name="Culley D."/>
            <person name="Daum C."/>
            <person name="Ezra D."/>
            <person name="Gonzalez J."/>
            <person name="Henrissat B."/>
            <person name="Kuo A."/>
            <person name="Liang C."/>
            <person name="Lipzen A."/>
            <person name="Lutzoni F."/>
            <person name="Magnuson J."/>
            <person name="Mondo S."/>
            <person name="Nolan M."/>
            <person name="Ohm R."/>
            <person name="Pangilinan J."/>
            <person name="Park H.-J."/>
            <person name="Ramirez L."/>
            <person name="Alfaro M."/>
            <person name="Sun H."/>
            <person name="Tritt A."/>
            <person name="Yoshinaga Y."/>
            <person name="Zwiers L.-H."/>
            <person name="Turgeon B."/>
            <person name="Goodwin S."/>
            <person name="Spatafora J."/>
            <person name="Crous P."/>
            <person name="Grigoriev I."/>
        </authorList>
    </citation>
    <scope>NUCLEOTIDE SEQUENCE</scope>
    <source>
        <strain evidence="3">CBS 123094</strain>
    </source>
</reference>
<gene>
    <name evidence="3" type="ORF">P154DRAFT_565410</name>
</gene>
<dbReference type="OrthoDB" id="47172at2759"/>
<sequence length="606" mass="67623">MADVDANVPSLREISQLIRSTLITTDQEQVKDPMRECGRPALNLLHRNPEICQQLSYQKLHDVPYKDVKTCWRRLYTEAGLRKVLAILEENHRDKRNGNTGNWITEVVTILDMILILTGAPGREEVVELVFAALKGVINQTERMEEASERPLKRRKLDYNPRAQSGNKTPHPPSAFPSTIVHPPTLRFPIPRISNPRFEAFQSRISDPLTQIPVVITDAIPHWPALNERAWNKPAYLMDHTLNGRRLVPIEIGRSYTDQAWGQKILSFGDFMARYMLDETEDEAEDKNDEHIGASDAISSTGTMNMNDTPEVPHLHQTKERKAKEQKGYLAQHDLFAQIPSLRSDICIPDYCYADPPSPLSLPPNFKTVSKLDEPLLNAWFGPSGTISPLHTDPYYNVLTQVVGYKYIRLYAPSQTAALHPRGLDKNGVDMSNTSSIDLDSVWAVAPGISPWPAQVKYTSGEVKVKDLEEMFPGFLRAKHRAHDASLTEFYSRTPSQTSTMKIHNFIICVGLQKHCIKFATKATQMQNIPHNHLPHSTISCRLAPSLLRAAATAAQGGGTSPSPWLLPVAPQPPSLPPQPTSSRVPPIQGAESPELLPLPPDGKAA</sequence>
<organism evidence="3 4">
    <name type="scientific">Amniculicola lignicola CBS 123094</name>
    <dbReference type="NCBI Taxonomy" id="1392246"/>
    <lineage>
        <taxon>Eukaryota</taxon>
        <taxon>Fungi</taxon>
        <taxon>Dikarya</taxon>
        <taxon>Ascomycota</taxon>
        <taxon>Pezizomycotina</taxon>
        <taxon>Dothideomycetes</taxon>
        <taxon>Pleosporomycetidae</taxon>
        <taxon>Pleosporales</taxon>
        <taxon>Amniculicolaceae</taxon>
        <taxon>Amniculicola</taxon>
    </lineage>
</organism>
<dbReference type="EMBL" id="ML977614">
    <property type="protein sequence ID" value="KAF1997358.1"/>
    <property type="molecule type" value="Genomic_DNA"/>
</dbReference>
<dbReference type="Pfam" id="PF13621">
    <property type="entry name" value="Cupin_8"/>
    <property type="match status" value="1"/>
</dbReference>
<evidence type="ECO:0000313" key="4">
    <source>
        <dbReference type="Proteomes" id="UP000799779"/>
    </source>
</evidence>
<dbReference type="PANTHER" id="PTHR12461">
    <property type="entry name" value="HYPOXIA-INDUCIBLE FACTOR 1 ALPHA INHIBITOR-RELATED"/>
    <property type="match status" value="1"/>
</dbReference>
<feature type="domain" description="JmjC" evidence="2">
    <location>
        <begin position="328"/>
        <end position="509"/>
    </location>
</feature>
<dbReference type="Proteomes" id="UP000799779">
    <property type="component" value="Unassembled WGS sequence"/>
</dbReference>
<dbReference type="InterPro" id="IPR003347">
    <property type="entry name" value="JmjC_dom"/>
</dbReference>
<dbReference type="Gene3D" id="2.60.120.650">
    <property type="entry name" value="Cupin"/>
    <property type="match status" value="1"/>
</dbReference>
<dbReference type="SUPFAM" id="SSF51197">
    <property type="entry name" value="Clavaminate synthase-like"/>
    <property type="match status" value="1"/>
</dbReference>
<dbReference type="AlphaFoldDB" id="A0A6A5W8A3"/>
<feature type="compositionally biased region" description="Pro residues" evidence="1">
    <location>
        <begin position="597"/>
        <end position="606"/>
    </location>
</feature>
<evidence type="ECO:0000259" key="2">
    <source>
        <dbReference type="PROSITE" id="PS51184"/>
    </source>
</evidence>
<keyword evidence="4" id="KW-1185">Reference proteome</keyword>
<accession>A0A6A5W8A3</accession>
<name>A0A6A5W8A3_9PLEO</name>
<feature type="region of interest" description="Disordered" evidence="1">
    <location>
        <begin position="142"/>
        <end position="177"/>
    </location>
</feature>
<dbReference type="InterPro" id="IPR041667">
    <property type="entry name" value="Cupin_8"/>
</dbReference>
<evidence type="ECO:0000256" key="1">
    <source>
        <dbReference type="SAM" id="MobiDB-lite"/>
    </source>
</evidence>
<dbReference type="PROSITE" id="PS51184">
    <property type="entry name" value="JMJC"/>
    <property type="match status" value="1"/>
</dbReference>
<feature type="compositionally biased region" description="Low complexity" evidence="1">
    <location>
        <begin position="552"/>
        <end position="569"/>
    </location>
</feature>
<feature type="region of interest" description="Disordered" evidence="1">
    <location>
        <begin position="281"/>
        <end position="324"/>
    </location>
</feature>
<feature type="compositionally biased region" description="Basic and acidic residues" evidence="1">
    <location>
        <begin position="142"/>
        <end position="151"/>
    </location>
</feature>